<dbReference type="PROSITE" id="PS51257">
    <property type="entry name" value="PROKAR_LIPOPROTEIN"/>
    <property type="match status" value="1"/>
</dbReference>
<feature type="region of interest" description="Disordered" evidence="1">
    <location>
        <begin position="1"/>
        <end position="66"/>
    </location>
</feature>
<name>A0AAT9HD13_9ACTN</name>
<gene>
    <name evidence="2" type="ORF">SHKM778_16510</name>
</gene>
<evidence type="ECO:0000256" key="1">
    <source>
        <dbReference type="SAM" id="MobiDB-lite"/>
    </source>
</evidence>
<evidence type="ECO:0000313" key="2">
    <source>
        <dbReference type="EMBL" id="BFO15263.1"/>
    </source>
</evidence>
<dbReference type="EMBL" id="AP035768">
    <property type="protein sequence ID" value="BFO15263.1"/>
    <property type="molecule type" value="Genomic_DNA"/>
</dbReference>
<sequence length="110" mass="11559">MTRSPFMHHHPMSMGTAGCSGGKKPDASVPRGGAGGQSGEALSRTRGKHPGVPAPDSPWNKVVPGPGRGGHEFDLFVGHLRAGLSGRGGWCRPRWRSRAGECGGPLLVWR</sequence>
<evidence type="ECO:0008006" key="3">
    <source>
        <dbReference type="Google" id="ProtNLM"/>
    </source>
</evidence>
<feature type="compositionally biased region" description="Basic residues" evidence="1">
    <location>
        <begin position="1"/>
        <end position="11"/>
    </location>
</feature>
<protein>
    <recommendedName>
        <fullName evidence="3">DUF397 domain-containing protein</fullName>
    </recommendedName>
</protein>
<accession>A0AAT9HD13</accession>
<dbReference type="AlphaFoldDB" id="A0AAT9HD13"/>
<reference evidence="2" key="2">
    <citation type="submission" date="2024-07" db="EMBL/GenBank/DDBJ databases">
        <title>Streptomyces haneummycinica sp. nov., a new antibiotic-producing actinobacterium isolated from marine sediment.</title>
        <authorList>
            <person name="Uemura M."/>
            <person name="Hamada M."/>
            <person name="Hirano S."/>
            <person name="Kobayashi K."/>
            <person name="Ohshiro T."/>
            <person name="Kobayashi T."/>
            <person name="Terahara T."/>
        </authorList>
    </citation>
    <scope>NUCLEOTIDE SEQUENCE</scope>
    <source>
        <strain evidence="2">KM77-8</strain>
    </source>
</reference>
<proteinExistence type="predicted"/>
<organism evidence="2">
    <name type="scientific">Streptomyces haneummycinicus</name>
    <dbReference type="NCBI Taxonomy" id="3074435"/>
    <lineage>
        <taxon>Bacteria</taxon>
        <taxon>Bacillati</taxon>
        <taxon>Actinomycetota</taxon>
        <taxon>Actinomycetes</taxon>
        <taxon>Kitasatosporales</taxon>
        <taxon>Streptomycetaceae</taxon>
        <taxon>Streptomyces</taxon>
    </lineage>
</organism>
<reference evidence="2" key="1">
    <citation type="submission" date="2024-06" db="EMBL/GenBank/DDBJ databases">
        <authorList>
            <consortium name="consrtm"/>
            <person name="Uemura M."/>
            <person name="Terahara T."/>
        </authorList>
    </citation>
    <scope>NUCLEOTIDE SEQUENCE</scope>
    <source>
        <strain evidence="2">KM77-8</strain>
    </source>
</reference>